<keyword evidence="1" id="KW-0813">Transport</keyword>
<evidence type="ECO:0000259" key="2">
    <source>
        <dbReference type="PROSITE" id="PS50177"/>
    </source>
</evidence>
<dbReference type="SUPFAM" id="SSF54427">
    <property type="entry name" value="NTF2-like"/>
    <property type="match status" value="1"/>
</dbReference>
<dbReference type="InterPro" id="IPR045875">
    <property type="entry name" value="NTF2"/>
</dbReference>
<dbReference type="Proteomes" id="UP000887575">
    <property type="component" value="Unassembled WGS sequence"/>
</dbReference>
<dbReference type="InterPro" id="IPR002075">
    <property type="entry name" value="NTF2_dom"/>
</dbReference>
<keyword evidence="3" id="KW-1185">Reference proteome</keyword>
<dbReference type="GO" id="GO:0006913">
    <property type="term" value="P:nucleocytoplasmic transport"/>
    <property type="evidence" value="ECO:0007669"/>
    <property type="project" value="UniProtKB-UniRule"/>
</dbReference>
<dbReference type="GO" id="GO:0051028">
    <property type="term" value="P:mRNA transport"/>
    <property type="evidence" value="ECO:0007669"/>
    <property type="project" value="UniProtKB-UniRule"/>
</dbReference>
<dbReference type="PROSITE" id="PS50177">
    <property type="entry name" value="NTF2_DOMAIN"/>
    <property type="match status" value="1"/>
</dbReference>
<dbReference type="GO" id="GO:0015031">
    <property type="term" value="P:protein transport"/>
    <property type="evidence" value="ECO:0007669"/>
    <property type="project" value="UniProtKB-KW"/>
</dbReference>
<protein>
    <recommendedName>
        <fullName evidence="1">NTF2-related export protein</fullName>
    </recommendedName>
</protein>
<keyword evidence="1" id="KW-0539">Nucleus</keyword>
<comment type="function">
    <text evidence="1">Has a role in nuclear-cytoplasmic transport of proteins and mRNAs.</text>
</comment>
<evidence type="ECO:0000313" key="4">
    <source>
        <dbReference type="WBParaSite" id="MBELARI_LOCUS12355"/>
    </source>
</evidence>
<dbReference type="Gene3D" id="3.10.450.50">
    <property type="match status" value="1"/>
</dbReference>
<evidence type="ECO:0000256" key="1">
    <source>
        <dbReference type="RuleBase" id="RU369002"/>
    </source>
</evidence>
<dbReference type="InterPro" id="IPR032710">
    <property type="entry name" value="NTF2-like_dom_sf"/>
</dbReference>
<sequence>MSSGDVAEIDRKACEQAMVLLNLYHEVIDRKRECLEQMYHDNASLIWNGNPVNGAEAIKNYLQAIPDTEHNVQSIDVQKLSPLASQTLGGECMTANIGGSVIVGGIEHNFTQSLVLILDPNDKKPRILSDRFRYAD</sequence>
<keyword evidence="1" id="KW-0963">Cytoplasm</keyword>
<name>A0AAF3EEG1_9BILA</name>
<dbReference type="PANTHER" id="PTHR12612">
    <property type="entry name" value="NUCLEAR TRANSPORT FACTOR 2"/>
    <property type="match status" value="1"/>
</dbReference>
<reference evidence="4" key="1">
    <citation type="submission" date="2024-02" db="UniProtKB">
        <authorList>
            <consortium name="WormBaseParasite"/>
        </authorList>
    </citation>
    <scope>IDENTIFICATION</scope>
</reference>
<accession>A0AAF3EEG1</accession>
<organism evidence="3 4">
    <name type="scientific">Mesorhabditis belari</name>
    <dbReference type="NCBI Taxonomy" id="2138241"/>
    <lineage>
        <taxon>Eukaryota</taxon>
        <taxon>Metazoa</taxon>
        <taxon>Ecdysozoa</taxon>
        <taxon>Nematoda</taxon>
        <taxon>Chromadorea</taxon>
        <taxon>Rhabditida</taxon>
        <taxon>Rhabditina</taxon>
        <taxon>Rhabditomorpha</taxon>
        <taxon>Rhabditoidea</taxon>
        <taxon>Rhabditidae</taxon>
        <taxon>Mesorhabditinae</taxon>
        <taxon>Mesorhabditis</taxon>
    </lineage>
</organism>
<dbReference type="Pfam" id="PF02136">
    <property type="entry name" value="NTF2"/>
    <property type="match status" value="1"/>
</dbReference>
<dbReference type="GO" id="GO:0005737">
    <property type="term" value="C:cytoplasm"/>
    <property type="evidence" value="ECO:0007669"/>
    <property type="project" value="UniProtKB-SubCell"/>
</dbReference>
<evidence type="ECO:0000313" key="3">
    <source>
        <dbReference type="Proteomes" id="UP000887575"/>
    </source>
</evidence>
<dbReference type="AlphaFoldDB" id="A0AAF3EEG1"/>
<dbReference type="InterPro" id="IPR018222">
    <property type="entry name" value="Nuclear_transport_factor_2_euk"/>
</dbReference>
<dbReference type="GO" id="GO:0005634">
    <property type="term" value="C:nucleus"/>
    <property type="evidence" value="ECO:0007669"/>
    <property type="project" value="UniProtKB-SubCell"/>
</dbReference>
<dbReference type="WBParaSite" id="MBELARI_LOCUS12355">
    <property type="protein sequence ID" value="MBELARI_LOCUS12355"/>
    <property type="gene ID" value="MBELARI_LOCUS12355"/>
</dbReference>
<feature type="domain" description="NTF2" evidence="2">
    <location>
        <begin position="16"/>
        <end position="134"/>
    </location>
</feature>
<keyword evidence="1" id="KW-0653">Protein transport</keyword>
<proteinExistence type="predicted"/>
<comment type="subcellular location">
    <subcellularLocation>
        <location evidence="1">Cytoplasm</location>
    </subcellularLocation>
    <subcellularLocation>
        <location evidence="1">Nucleus</location>
    </subcellularLocation>
</comment>